<dbReference type="eggNOG" id="COG3555">
    <property type="taxonomic scope" value="Bacteria"/>
</dbReference>
<dbReference type="Gene3D" id="1.10.1720.10">
    <property type="entry name" value="L-proline 3-hydroxylase, C-terminal domain"/>
    <property type="match status" value="1"/>
</dbReference>
<keyword evidence="3" id="KW-0614">Plasmid</keyword>
<reference evidence="3 4" key="1">
    <citation type="journal article" date="2012" name="Stand. Genomic Sci.">
        <title>Genome sequence of the halotolerant bacterium Corynebacterium halotolerans type strain YIM 70093(T) (= DSM 44683(T)).</title>
        <authorList>
            <person name="Ruckert C."/>
            <person name="Albersmeier A."/>
            <person name="Al-Dilaimi A."/>
            <person name="Niehaus K."/>
            <person name="Szczepanowski R."/>
            <person name="Kalinowski J."/>
        </authorList>
    </citation>
    <scope>NUCLEOTIDE SEQUENCE [LARGE SCALE GENOMIC DNA]</scope>
    <source>
        <strain evidence="3">DSM 44683</strain>
        <plasmid evidence="4">Plasmid pCha1</plasmid>
    </source>
</reference>
<dbReference type="Pfam" id="PF05118">
    <property type="entry name" value="Asp_Arg_Hydrox"/>
    <property type="match status" value="1"/>
</dbReference>
<dbReference type="Proteomes" id="UP000011723">
    <property type="component" value="Plasmid pCha1"/>
</dbReference>
<dbReference type="AlphaFoldDB" id="M1NR20"/>
<dbReference type="HOGENOM" id="CLU_962849_0_0_11"/>
<dbReference type="PATRIC" id="fig|1121362.3.peg.2867"/>
<organism evidence="3 4">
    <name type="scientific">Corynebacterium halotolerans YIM 70093 = DSM 44683</name>
    <dbReference type="NCBI Taxonomy" id="1121362"/>
    <lineage>
        <taxon>Bacteria</taxon>
        <taxon>Bacillati</taxon>
        <taxon>Actinomycetota</taxon>
        <taxon>Actinomycetes</taxon>
        <taxon>Mycobacteriales</taxon>
        <taxon>Corynebacteriaceae</taxon>
        <taxon>Corynebacterium</taxon>
    </lineage>
</organism>
<dbReference type="InterPro" id="IPR037037">
    <property type="entry name" value="Pro_3_hydrox_C_sf"/>
</dbReference>
<evidence type="ECO:0000313" key="3">
    <source>
        <dbReference type="EMBL" id="AGF73818.1"/>
    </source>
</evidence>
<sequence length="294" mass="33848">MRSHILARIDLDQKRLDDDLAYPAAVPRVEEEYDEFSSGYWKNLSLANSSGQADDTAYVDIDGSALTTEHGKNTPYLSELVNTVFDRDRVKMVRARNLIDAMVVSHRDFVDLGEDNDRYFRTFMVLEDNPQAFHSDSDTVIRMRPGELWYLDAAAVHSAVNFSSQSRQSLCVDFIFDGQRDEASIFRDLSSYQPDLSPEIRERAAFTSDLEQRLLRLSEVVNRRNFKDVLFLLSKIHFDYNVPGERTYDWLLDICRTAGDDQLIAKAEMVRDYMINVRALGERFSINDWVSVAA</sequence>
<geneLocation type="plasmid" evidence="3 4">
    <name>pCha1</name>
</geneLocation>
<proteinExistence type="predicted"/>
<dbReference type="InterPro" id="IPR027443">
    <property type="entry name" value="IPNS-like_sf"/>
</dbReference>
<dbReference type="RefSeq" id="WP_015402230.1">
    <property type="nucleotide sequence ID" value="NC_020303.1"/>
</dbReference>
<feature type="domain" description="Aspartyl/asparaginy/proline hydroxylase" evidence="1">
    <location>
        <begin position="29"/>
        <end position="175"/>
    </location>
</feature>
<evidence type="ECO:0000259" key="2">
    <source>
        <dbReference type="Pfam" id="PF05373"/>
    </source>
</evidence>
<dbReference type="InterPro" id="IPR008035">
    <property type="entry name" value="Pro_3_hydrox_C"/>
</dbReference>
<dbReference type="SUPFAM" id="SSF51197">
    <property type="entry name" value="Clavaminate synthase-like"/>
    <property type="match status" value="1"/>
</dbReference>
<dbReference type="Gene3D" id="2.60.120.330">
    <property type="entry name" value="B-lactam Antibiotic, Isopenicillin N Synthase, Chain"/>
    <property type="match status" value="1"/>
</dbReference>
<dbReference type="KEGG" id="chn:A605_14232"/>
<feature type="domain" description="L-proline 3-hydroxylase C-terminal" evidence="2">
    <location>
        <begin position="182"/>
        <end position="282"/>
    </location>
</feature>
<accession>M1NR20</accession>
<protein>
    <submittedName>
        <fullName evidence="3">L-proline 3-hydroxylase protein</fullName>
    </submittedName>
</protein>
<evidence type="ECO:0000313" key="4">
    <source>
        <dbReference type="Proteomes" id="UP000011723"/>
    </source>
</evidence>
<dbReference type="OrthoDB" id="1441538at2"/>
<gene>
    <name evidence="3" type="ORF">A605_14232</name>
</gene>
<keyword evidence="4" id="KW-1185">Reference proteome</keyword>
<evidence type="ECO:0000259" key="1">
    <source>
        <dbReference type="Pfam" id="PF05118"/>
    </source>
</evidence>
<dbReference type="Pfam" id="PF05373">
    <property type="entry name" value="Pro_3_hydrox_C"/>
    <property type="match status" value="1"/>
</dbReference>
<dbReference type="InterPro" id="IPR007803">
    <property type="entry name" value="Asp/Arg/Pro-Hydrxlase"/>
</dbReference>
<name>M1NR20_9CORY</name>
<dbReference type="EMBL" id="CP003698">
    <property type="protein sequence ID" value="AGF73818.1"/>
    <property type="molecule type" value="Genomic_DNA"/>
</dbReference>
<dbReference type="GO" id="GO:0016706">
    <property type="term" value="F:2-oxoglutarate-dependent dioxygenase activity"/>
    <property type="evidence" value="ECO:0007669"/>
    <property type="project" value="InterPro"/>
</dbReference>